<proteinExistence type="predicted"/>
<dbReference type="PROSITE" id="PS50011">
    <property type="entry name" value="PROTEIN_KINASE_DOM"/>
    <property type="match status" value="1"/>
</dbReference>
<dbReference type="Gene3D" id="1.10.510.10">
    <property type="entry name" value="Transferase(Phosphotransferase) domain 1"/>
    <property type="match status" value="1"/>
</dbReference>
<feature type="compositionally biased region" description="Low complexity" evidence="10">
    <location>
        <begin position="976"/>
        <end position="1011"/>
    </location>
</feature>
<accession>A0A6P6Y3V1</accession>
<evidence type="ECO:0000256" key="1">
    <source>
        <dbReference type="ARBA" id="ARBA00011903"/>
    </source>
</evidence>
<feature type="region of interest" description="Disordered" evidence="10">
    <location>
        <begin position="532"/>
        <end position="601"/>
    </location>
</feature>
<dbReference type="PRINTS" id="PR00109">
    <property type="entry name" value="TYRKINASE"/>
</dbReference>
<feature type="compositionally biased region" description="Low complexity" evidence="10">
    <location>
        <begin position="1212"/>
        <end position="1235"/>
    </location>
</feature>
<keyword evidence="6" id="KW-0829">Tyrosine-protein kinase</keyword>
<dbReference type="InterPro" id="IPR000980">
    <property type="entry name" value="SH2"/>
</dbReference>
<feature type="compositionally biased region" description="Low complexity" evidence="10">
    <location>
        <begin position="1119"/>
        <end position="1132"/>
    </location>
</feature>
<feature type="binding site" evidence="9">
    <location>
        <position position="1335"/>
    </location>
    <ligand>
        <name>ATP</name>
        <dbReference type="ChEBI" id="CHEBI:30616"/>
    </ligand>
</feature>
<dbReference type="SMART" id="SM00219">
    <property type="entry name" value="TyrKc"/>
    <property type="match status" value="1"/>
</dbReference>
<dbReference type="PROSITE" id="PS50001">
    <property type="entry name" value="SH2"/>
    <property type="match status" value="2"/>
</dbReference>
<dbReference type="SUPFAM" id="SSF56112">
    <property type="entry name" value="Protein kinase-like (PK-like)"/>
    <property type="match status" value="1"/>
</dbReference>
<dbReference type="OrthoDB" id="10003345at2759"/>
<dbReference type="GO" id="GO:0004715">
    <property type="term" value="F:non-membrane spanning protein tyrosine kinase activity"/>
    <property type="evidence" value="ECO:0007669"/>
    <property type="project" value="UniProtKB-EC"/>
</dbReference>
<keyword evidence="8" id="KW-0727">SH2 domain</keyword>
<feature type="region of interest" description="Disordered" evidence="10">
    <location>
        <begin position="1172"/>
        <end position="1235"/>
    </location>
</feature>
<organism evidence="13 14">
    <name type="scientific">Dermatophagoides pteronyssinus</name>
    <name type="common">European house dust mite</name>
    <dbReference type="NCBI Taxonomy" id="6956"/>
    <lineage>
        <taxon>Eukaryota</taxon>
        <taxon>Metazoa</taxon>
        <taxon>Ecdysozoa</taxon>
        <taxon>Arthropoda</taxon>
        <taxon>Chelicerata</taxon>
        <taxon>Arachnida</taxon>
        <taxon>Acari</taxon>
        <taxon>Acariformes</taxon>
        <taxon>Sarcoptiformes</taxon>
        <taxon>Astigmata</taxon>
        <taxon>Psoroptidia</taxon>
        <taxon>Analgoidea</taxon>
        <taxon>Pyroglyphidae</taxon>
        <taxon>Dermatophagoidinae</taxon>
        <taxon>Dermatophagoides</taxon>
    </lineage>
</organism>
<feature type="domain" description="Protein kinase" evidence="12">
    <location>
        <begin position="1302"/>
        <end position="1563"/>
    </location>
</feature>
<evidence type="ECO:0000256" key="6">
    <source>
        <dbReference type="ARBA" id="ARBA00023137"/>
    </source>
</evidence>
<keyword evidence="4 14" id="KW-0418">Kinase</keyword>
<gene>
    <name evidence="14" type="primary">LOC113793838</name>
</gene>
<dbReference type="EC" id="2.7.10.2" evidence="1"/>
<keyword evidence="3 9" id="KW-0547">Nucleotide-binding</keyword>
<dbReference type="InterPro" id="IPR020635">
    <property type="entry name" value="Tyr_kinase_cat_dom"/>
</dbReference>
<feature type="region of interest" description="Disordered" evidence="10">
    <location>
        <begin position="1048"/>
        <end position="1075"/>
    </location>
</feature>
<dbReference type="KEGG" id="dpte:113793838"/>
<keyword evidence="5 9" id="KW-0067">ATP-binding</keyword>
<dbReference type="SUPFAM" id="SSF55550">
    <property type="entry name" value="SH2 domain"/>
    <property type="match status" value="2"/>
</dbReference>
<feature type="compositionally biased region" description="Low complexity" evidence="10">
    <location>
        <begin position="893"/>
        <end position="928"/>
    </location>
</feature>
<feature type="compositionally biased region" description="Polar residues" evidence="10">
    <location>
        <begin position="554"/>
        <end position="578"/>
    </location>
</feature>
<dbReference type="OMA" id="WHEEPAF"/>
<feature type="compositionally biased region" description="Basic and acidic residues" evidence="10">
    <location>
        <begin position="965"/>
        <end position="975"/>
    </location>
</feature>
<feature type="compositionally biased region" description="Acidic residues" evidence="10">
    <location>
        <begin position="581"/>
        <end position="593"/>
    </location>
</feature>
<evidence type="ECO:0000256" key="2">
    <source>
        <dbReference type="ARBA" id="ARBA00022679"/>
    </source>
</evidence>
<evidence type="ECO:0000256" key="8">
    <source>
        <dbReference type="PROSITE-ProRule" id="PRU00191"/>
    </source>
</evidence>
<feature type="domain" description="SH2" evidence="11">
    <location>
        <begin position="46"/>
        <end position="120"/>
    </location>
</feature>
<evidence type="ECO:0000313" key="14">
    <source>
        <dbReference type="RefSeq" id="XP_027199716.1"/>
    </source>
</evidence>
<keyword evidence="13" id="KW-1185">Reference proteome</keyword>
<reference evidence="14" key="1">
    <citation type="submission" date="2025-08" db="UniProtKB">
        <authorList>
            <consortium name="RefSeq"/>
        </authorList>
    </citation>
    <scope>IDENTIFICATION</scope>
    <source>
        <strain evidence="14">Airmid</strain>
    </source>
</reference>
<evidence type="ECO:0000256" key="10">
    <source>
        <dbReference type="SAM" id="MobiDB-lite"/>
    </source>
</evidence>
<evidence type="ECO:0000256" key="7">
    <source>
        <dbReference type="ARBA" id="ARBA00051245"/>
    </source>
</evidence>
<evidence type="ECO:0000256" key="3">
    <source>
        <dbReference type="ARBA" id="ARBA00022741"/>
    </source>
</evidence>
<dbReference type="InterPro" id="IPR001245">
    <property type="entry name" value="Ser-Thr/Tyr_kinase_cat_dom"/>
</dbReference>
<dbReference type="SMART" id="SM00252">
    <property type="entry name" value="SH2"/>
    <property type="match status" value="2"/>
</dbReference>
<feature type="domain" description="SH2" evidence="11">
    <location>
        <begin position="203"/>
        <end position="293"/>
    </location>
</feature>
<evidence type="ECO:0000256" key="9">
    <source>
        <dbReference type="PROSITE-ProRule" id="PRU10141"/>
    </source>
</evidence>
<dbReference type="InterPro" id="IPR050198">
    <property type="entry name" value="Non-receptor_tyrosine_kinases"/>
</dbReference>
<dbReference type="InterPro" id="IPR017441">
    <property type="entry name" value="Protein_kinase_ATP_BS"/>
</dbReference>
<dbReference type="Pfam" id="PF07714">
    <property type="entry name" value="PK_Tyr_Ser-Thr"/>
    <property type="match status" value="1"/>
</dbReference>
<feature type="region of interest" description="Disordered" evidence="10">
    <location>
        <begin position="864"/>
        <end position="947"/>
    </location>
</feature>
<feature type="compositionally biased region" description="Pro residues" evidence="10">
    <location>
        <begin position="1187"/>
        <end position="1200"/>
    </location>
</feature>
<evidence type="ECO:0000256" key="4">
    <source>
        <dbReference type="ARBA" id="ARBA00022777"/>
    </source>
</evidence>
<comment type="catalytic activity">
    <reaction evidence="7">
        <text>L-tyrosyl-[protein] + ATP = O-phospho-L-tyrosyl-[protein] + ADP + H(+)</text>
        <dbReference type="Rhea" id="RHEA:10596"/>
        <dbReference type="Rhea" id="RHEA-COMP:10136"/>
        <dbReference type="Rhea" id="RHEA-COMP:20101"/>
        <dbReference type="ChEBI" id="CHEBI:15378"/>
        <dbReference type="ChEBI" id="CHEBI:30616"/>
        <dbReference type="ChEBI" id="CHEBI:46858"/>
        <dbReference type="ChEBI" id="CHEBI:61978"/>
        <dbReference type="ChEBI" id="CHEBI:456216"/>
        <dbReference type="EC" id="2.7.10.2"/>
    </reaction>
</comment>
<dbReference type="Gene3D" id="3.30.505.10">
    <property type="entry name" value="SH2 domain"/>
    <property type="match status" value="2"/>
</dbReference>
<evidence type="ECO:0000313" key="13">
    <source>
        <dbReference type="Proteomes" id="UP000515146"/>
    </source>
</evidence>
<sequence length="1566" mass="177387">MAMEKHLMVNQLKMTVTNNNNNNNTIANENCYVTQTPCTILESLPYYYGCITREDTEWILYDEGCPDGMYLLRESGNDFVLSLCHHNSVLHYRINKLSNGNVVLQGLPNQTFQSPMELIETVDGLACKPTIPLRALFGKCLPSTHWKMNPDTIREQLLQRAPNWGLTVEEMRENIDCDLHFSPTFSPLIRSLIIKSMHELQPWYHFRLSRLEAEKRIESSGHLDGKFLVRERDESSYAICLSHDSKVKHYRIDILPSGNFAIQDGPKFESIIALISHYTIFSGGLWCMLGDGCPRPQEIIRQYAEQSNAQISLIQQNSNHHHNQHQHHHSISSIPYQVSSSNHNQHSLQNHLVFTIHRHKNDNNNKSSFDDYYYNSKCKTCLQLQFPSNRHHHHHHRQRRVSTPTNLKLKEWFTTINHKWARIKRQVILHHQRQQPLINEDNYGTNEMTCCHVSKVTKNAKTRNLQELLNGHNESYRSPTTNLNIHCKCLPSQRYCMMNGYGTTSTRYQHRKQQFGRWHEEPAFGSRYAFDNETSFNNNNDNNNRQTNSVTNTPSAKTKLTSTTNQNDININSKSTQANNDNDDMVNDDDDDNVNNNDNDERITITNNRNHIHHKSLIKSSSIDTIAAFFNDPIEEIRRLHFRPSFDDHQTTNDNSLMNQTTMVNGFNENDISNQFDSDCFNISNFNNKPLLQRANSFDDHHHQCHCNCSDWLLDIDTDDLNDPFQSLPITIMAKNDCNQTNNDNDTAMNELQTVFNSSSTSTTTTTNQSDHNNKQIMFNGFNHQQQQQQQQQSSLTNNFISSSSLNNNNNNHTIMNGGMNFIQNSSMNGFQSLNNNNNNNSNNIIGHTLTQQSKQQFTNLNGPLVSAVDSSNHHHHHHNNHNHRELTTKQDNNNNNNVGKNCSTLSGTTSSGSSSSSMSTNSNNSSGSGSGRFYNRSFGPTTVPSLSTTTTTAMIMVKSSQKDNGVENSIHHNNDNNNGHLSFHSTSINLNNNNNNDNQHSSCSSKSSSSTVTTATTITSDVVLTSSSSTIQPLSISQCCNDSTGTTNLSTTNNIKSNSTQSTSISTMSSSSSATTTTTIMSTILNHHQQQNRPPIIDLLKEFDVCFDNHDQLDDDSSTLTDNSSTHSSNSPPKQNVHNETTTTTTIANCSKNIPTSTSSILHTNDSNFFQQQQKQHKSYHHISSLPPPTISPPPPPPLSSCIETPVWPDNNIISESSSSTSSSSSSSSSINPSNINSCISQQVPLGDNNDNKENNETTISTNQQCLKDIELICLNEVIDEVQETIQKCKRGPICFDPRCITLKRRIGNGYFGDVFLATIPSLHGSSNINLAVKMLKSHAVPQQKAEILREAQTMAKLDHRHIVRLIGVCENDPFMLVMELAPLGPLNKYLQNHGQNMTDTDILRLLLQVAKAMQYLEDVNYVHRDLAARNILLVNEKFAKVSDFGMSRALGQGKDYYKARSASKWPLKWYAPECIYYYKFSSKSDVWSFGVALWEAMSRGEMPYQGMDGQDILRMFNENRRLPKPENCSVIIYQIMWSCWQFKPEDRLNFANIVDQLMHYLDGK</sequence>
<dbReference type="PANTHER" id="PTHR24418">
    <property type="entry name" value="TYROSINE-PROTEIN KINASE"/>
    <property type="match status" value="1"/>
</dbReference>
<dbReference type="FunFam" id="1.10.510.10:FF:000216">
    <property type="entry name" value="Tyrosine-protein kinase SYK"/>
    <property type="match status" value="1"/>
</dbReference>
<evidence type="ECO:0000259" key="11">
    <source>
        <dbReference type="PROSITE" id="PS50001"/>
    </source>
</evidence>
<dbReference type="InParanoid" id="A0A6P6Y3V1"/>
<protein>
    <recommendedName>
        <fullName evidence="1">non-specific protein-tyrosine kinase</fullName>
        <ecNumber evidence="1">2.7.10.2</ecNumber>
    </recommendedName>
</protein>
<feature type="region of interest" description="Disordered" evidence="10">
    <location>
        <begin position="1117"/>
        <end position="1153"/>
    </location>
</feature>
<dbReference type="Pfam" id="PF00017">
    <property type="entry name" value="SH2"/>
    <property type="match status" value="2"/>
</dbReference>
<dbReference type="PROSITE" id="PS00107">
    <property type="entry name" value="PROTEIN_KINASE_ATP"/>
    <property type="match status" value="1"/>
</dbReference>
<dbReference type="Proteomes" id="UP000515146">
    <property type="component" value="Unplaced"/>
</dbReference>
<dbReference type="InterPro" id="IPR011009">
    <property type="entry name" value="Kinase-like_dom_sf"/>
</dbReference>
<dbReference type="InterPro" id="IPR008266">
    <property type="entry name" value="Tyr_kinase_AS"/>
</dbReference>
<feature type="region of interest" description="Disordered" evidence="10">
    <location>
        <begin position="965"/>
        <end position="1011"/>
    </location>
</feature>
<keyword evidence="2" id="KW-0808">Transferase</keyword>
<dbReference type="InterPro" id="IPR036860">
    <property type="entry name" value="SH2_dom_sf"/>
</dbReference>
<dbReference type="PROSITE" id="PS00109">
    <property type="entry name" value="PROTEIN_KINASE_TYR"/>
    <property type="match status" value="1"/>
</dbReference>
<dbReference type="GO" id="GO:0002009">
    <property type="term" value="P:morphogenesis of an epithelium"/>
    <property type="evidence" value="ECO:0007669"/>
    <property type="project" value="UniProtKB-ARBA"/>
</dbReference>
<name>A0A6P6Y3V1_DERPT</name>
<feature type="compositionally biased region" description="Low complexity" evidence="10">
    <location>
        <begin position="785"/>
        <end position="819"/>
    </location>
</feature>
<evidence type="ECO:0000256" key="5">
    <source>
        <dbReference type="ARBA" id="ARBA00022840"/>
    </source>
</evidence>
<dbReference type="PRINTS" id="PR00401">
    <property type="entry name" value="SH2DOMAIN"/>
</dbReference>
<dbReference type="GO" id="GO:0005524">
    <property type="term" value="F:ATP binding"/>
    <property type="evidence" value="ECO:0007669"/>
    <property type="project" value="UniProtKB-UniRule"/>
</dbReference>
<dbReference type="InterPro" id="IPR000719">
    <property type="entry name" value="Prot_kinase_dom"/>
</dbReference>
<dbReference type="RefSeq" id="XP_027199716.1">
    <property type="nucleotide sequence ID" value="XM_027343915.1"/>
</dbReference>
<evidence type="ECO:0000259" key="12">
    <source>
        <dbReference type="PROSITE" id="PS50011"/>
    </source>
</evidence>
<feature type="region of interest" description="Disordered" evidence="10">
    <location>
        <begin position="783"/>
        <end position="819"/>
    </location>
</feature>
<feature type="compositionally biased region" description="Low complexity" evidence="10">
    <location>
        <begin position="532"/>
        <end position="553"/>
    </location>
</feature>
<dbReference type="Gene3D" id="3.30.200.20">
    <property type="entry name" value="Phosphorylase Kinase, domain 1"/>
    <property type="match status" value="1"/>
</dbReference>